<proteinExistence type="inferred from homology"/>
<keyword evidence="4" id="KW-0119">Carbohydrate metabolism</keyword>
<dbReference type="PANTHER" id="PTHR43772:SF2">
    <property type="entry name" value="PUTATIVE (AFU_ORTHOLOGUE AFUA_2G04480)-RELATED"/>
    <property type="match status" value="1"/>
</dbReference>
<dbReference type="Gene3D" id="2.60.120.560">
    <property type="entry name" value="Exo-inulinase, domain 1"/>
    <property type="match status" value="1"/>
</dbReference>
<evidence type="ECO:0000313" key="7">
    <source>
        <dbReference type="Proteomes" id="UP001259347"/>
    </source>
</evidence>
<comment type="similarity">
    <text evidence="1">Belongs to the glycosyl hydrolase 43 family.</text>
</comment>
<keyword evidence="7" id="KW-1185">Reference proteome</keyword>
<reference evidence="6 7" key="1">
    <citation type="submission" date="2023-07" db="EMBL/GenBank/DDBJ databases">
        <title>Sorghum-associated microbial communities from plants grown in Nebraska, USA.</title>
        <authorList>
            <person name="Schachtman D."/>
        </authorList>
    </citation>
    <scope>NUCLEOTIDE SEQUENCE [LARGE SCALE GENOMIC DNA]</scope>
    <source>
        <strain evidence="6 7">2980</strain>
    </source>
</reference>
<evidence type="ECO:0000313" key="6">
    <source>
        <dbReference type="EMBL" id="MDR6868170.1"/>
    </source>
</evidence>
<comment type="caution">
    <text evidence="6">The sequence shown here is derived from an EMBL/GenBank/DDBJ whole genome shotgun (WGS) entry which is preliminary data.</text>
</comment>
<dbReference type="PANTHER" id="PTHR43772">
    <property type="entry name" value="ENDO-1,4-BETA-XYLANASE"/>
    <property type="match status" value="1"/>
</dbReference>
<accession>A0ABU1SF03</accession>
<evidence type="ECO:0000256" key="4">
    <source>
        <dbReference type="ARBA" id="ARBA00023277"/>
    </source>
</evidence>
<protein>
    <recommendedName>
        <fullName evidence="8">Glycosyl hydrolases family 43</fullName>
    </recommendedName>
</protein>
<evidence type="ECO:0008006" key="8">
    <source>
        <dbReference type="Google" id="ProtNLM"/>
    </source>
</evidence>
<dbReference type="RefSeq" id="WP_310021713.1">
    <property type="nucleotide sequence ID" value="NZ_JAVDUM010000012.1"/>
</dbReference>
<gene>
    <name evidence="6" type="ORF">J2Y69_002781</name>
</gene>
<dbReference type="CDD" id="cd08991">
    <property type="entry name" value="GH43_HoAraf43-like"/>
    <property type="match status" value="1"/>
</dbReference>
<organism evidence="6 7">
    <name type="scientific">Microbacterium resistens</name>
    <dbReference type="NCBI Taxonomy" id="156977"/>
    <lineage>
        <taxon>Bacteria</taxon>
        <taxon>Bacillati</taxon>
        <taxon>Actinomycetota</taxon>
        <taxon>Actinomycetes</taxon>
        <taxon>Micrococcales</taxon>
        <taxon>Microbacteriaceae</taxon>
        <taxon>Microbacterium</taxon>
    </lineage>
</organism>
<keyword evidence="3" id="KW-0378">Hydrolase</keyword>
<keyword evidence="2" id="KW-0624">Polysaccharide degradation</keyword>
<evidence type="ECO:0000256" key="2">
    <source>
        <dbReference type="ARBA" id="ARBA00022651"/>
    </source>
</evidence>
<dbReference type="InterPro" id="IPR006710">
    <property type="entry name" value="Glyco_hydro_43"/>
</dbReference>
<dbReference type="Pfam" id="PF04616">
    <property type="entry name" value="Glyco_hydro_43"/>
    <property type="match status" value="1"/>
</dbReference>
<dbReference type="Gene3D" id="2.115.10.20">
    <property type="entry name" value="Glycosyl hydrolase domain, family 43"/>
    <property type="match status" value="1"/>
</dbReference>
<sequence>MSVYRNPIQRDDDFADPFVLRHDGRYYLYATNPDIRCWSSDDLLHWRSEGPTIAPDTFPGLVPFAPEVVYADGAFFMYTSPSGHGHHVLRSESPTGPFRDVSGNVGHAIDGNVLIDDDGRWYFYWAGDEGIWGCEMPSPTEFGEPVLTGIHMNGWTEGPFVSRRSGRYHMTLTGNHYLSRGYRIDAAFSDHPLTGWTAGPTNPLVVSTAEGFRGLGHSSSVTGPDLVSTYLVYHNMNPDLTRHLDIDRQVWNDAALQVLGPSRAAPAPAAPDARCVWEHGADADWTVLAGTLDGRDGHGLLGAGSGGGAGAGGDAGAGDGIALWSVVPTSELLTAELSLTAVDAERYGIICEGDGAGDGARDGSGAEEGGGRLLVLVDRSAHRVTASRGRELIAAAPLPPAFAHDALHAWRLVAGSEGAELSLDGRRQLILPNLGIVTALGAVTEGGAVRIGRCAATAATPESADAHAVAPVPGRLWATLSPSARPVTQAAEGLPYASVPVEAGEELAYRLHAATAGEYLLHIAGRFAAGDALAVTVDAAAAEPAHNTEPFDIAEPVYNTEPAHVAEDCHVVTIPVALAEGGNVLRIEARAGGPILTLLTVVAMPAAGVVAISEAGIVGFGKEILDTADRADVDVSAIVSFTPDVASNAVSDAEGGHGDLLLRVREPAEGGEGDDTRLGIDFLLGYSVQFHADRLTLARHDYDERVLATCPVTIDPARSYAVLIRLRGERLSVELDGVVLLEVRDLLPHATGATGIRAAGGSLRVERLEIRITDAVRP</sequence>
<dbReference type="InterPro" id="IPR023296">
    <property type="entry name" value="Glyco_hydro_beta-prop_sf"/>
</dbReference>
<evidence type="ECO:0000256" key="5">
    <source>
        <dbReference type="ARBA" id="ARBA00023295"/>
    </source>
</evidence>
<dbReference type="InterPro" id="IPR052176">
    <property type="entry name" value="Glycosyl_Hydrlase_43_Enz"/>
</dbReference>
<keyword evidence="5" id="KW-0326">Glycosidase</keyword>
<dbReference type="EMBL" id="JAVDUM010000012">
    <property type="protein sequence ID" value="MDR6868170.1"/>
    <property type="molecule type" value="Genomic_DNA"/>
</dbReference>
<evidence type="ECO:0000256" key="3">
    <source>
        <dbReference type="ARBA" id="ARBA00022801"/>
    </source>
</evidence>
<name>A0ABU1SF03_9MICO</name>
<evidence type="ECO:0000256" key="1">
    <source>
        <dbReference type="ARBA" id="ARBA00009865"/>
    </source>
</evidence>
<keyword evidence="2" id="KW-0858">Xylan degradation</keyword>
<dbReference type="SUPFAM" id="SSF75005">
    <property type="entry name" value="Arabinanase/levansucrase/invertase"/>
    <property type="match status" value="1"/>
</dbReference>
<dbReference type="Proteomes" id="UP001259347">
    <property type="component" value="Unassembled WGS sequence"/>
</dbReference>